<feature type="region of interest" description="Disordered" evidence="1">
    <location>
        <begin position="1"/>
        <end position="102"/>
    </location>
</feature>
<name>A0ABD1CYV9_CULPP</name>
<organism evidence="2 3">
    <name type="scientific">Culex pipiens pipiens</name>
    <name type="common">Northern house mosquito</name>
    <dbReference type="NCBI Taxonomy" id="38569"/>
    <lineage>
        <taxon>Eukaryota</taxon>
        <taxon>Metazoa</taxon>
        <taxon>Ecdysozoa</taxon>
        <taxon>Arthropoda</taxon>
        <taxon>Hexapoda</taxon>
        <taxon>Insecta</taxon>
        <taxon>Pterygota</taxon>
        <taxon>Neoptera</taxon>
        <taxon>Endopterygota</taxon>
        <taxon>Diptera</taxon>
        <taxon>Nematocera</taxon>
        <taxon>Culicoidea</taxon>
        <taxon>Culicidae</taxon>
        <taxon>Culicinae</taxon>
        <taxon>Culicini</taxon>
        <taxon>Culex</taxon>
        <taxon>Culex</taxon>
    </lineage>
</organism>
<feature type="compositionally biased region" description="Acidic residues" evidence="1">
    <location>
        <begin position="41"/>
        <end position="65"/>
    </location>
</feature>
<gene>
    <name evidence="2" type="ORF">pipiens_013352</name>
</gene>
<comment type="caution">
    <text evidence="2">The sequence shown here is derived from an EMBL/GenBank/DDBJ whole genome shotgun (WGS) entry which is preliminary data.</text>
</comment>
<evidence type="ECO:0000256" key="1">
    <source>
        <dbReference type="SAM" id="MobiDB-lite"/>
    </source>
</evidence>
<evidence type="ECO:0000313" key="2">
    <source>
        <dbReference type="EMBL" id="KAL1381784.1"/>
    </source>
</evidence>
<reference evidence="2 3" key="1">
    <citation type="submission" date="2024-05" db="EMBL/GenBank/DDBJ databases">
        <title>Culex pipiens pipiens assembly and annotation.</title>
        <authorList>
            <person name="Alout H."/>
            <person name="Durand T."/>
        </authorList>
    </citation>
    <scope>NUCLEOTIDE SEQUENCE [LARGE SCALE GENOMIC DNA]</scope>
    <source>
        <strain evidence="2">HA-2024</strain>
        <tissue evidence="2">Whole body</tissue>
    </source>
</reference>
<protein>
    <submittedName>
        <fullName evidence="2">Uncharacterized protein</fullName>
    </submittedName>
</protein>
<dbReference type="Proteomes" id="UP001562425">
    <property type="component" value="Unassembled WGS sequence"/>
</dbReference>
<keyword evidence="3" id="KW-1185">Reference proteome</keyword>
<dbReference type="EMBL" id="JBEHCU010008559">
    <property type="protein sequence ID" value="KAL1381784.1"/>
    <property type="molecule type" value="Genomic_DNA"/>
</dbReference>
<dbReference type="AlphaFoldDB" id="A0ABD1CYV9"/>
<proteinExistence type="predicted"/>
<feature type="compositionally biased region" description="Basic residues" evidence="1">
    <location>
        <begin position="1"/>
        <end position="18"/>
    </location>
</feature>
<evidence type="ECO:0000313" key="3">
    <source>
        <dbReference type="Proteomes" id="UP001562425"/>
    </source>
</evidence>
<sequence>MSRHLAAKYLASHRKRKREERERENRVVAPLRQAEETIADRDEEEEGEQEMEKEEGEQEMEEEEEIKAPKPRRPAKTSAERVREFRQRKKLKAQEEAERGGTVAAGNPAATVNLEPMPGPSTGPVRFYPRPDPVQIPSGSGRGTFQADSETFLETGTTATAGGKPDCAKADIAFHKKFTDNKLGDYCNVCERIWFSNDLRSITSDGGRVLVEAGHFESVAGFKVCQTCHNSLRNGKVPTLSTSNGFTYPEKPANLPPLDPITERLIAPRLPW</sequence>
<accession>A0ABD1CYV9</accession>